<dbReference type="SUPFAM" id="SSF52833">
    <property type="entry name" value="Thioredoxin-like"/>
    <property type="match status" value="1"/>
</dbReference>
<dbReference type="InterPro" id="IPR036282">
    <property type="entry name" value="Glutathione-S-Trfase_C_sf"/>
</dbReference>
<dbReference type="Gene3D" id="3.40.30.10">
    <property type="entry name" value="Glutaredoxin"/>
    <property type="match status" value="1"/>
</dbReference>
<dbReference type="CDD" id="cd03192">
    <property type="entry name" value="GST_C_Sigma_like"/>
    <property type="match status" value="1"/>
</dbReference>
<evidence type="ECO:0000259" key="5">
    <source>
        <dbReference type="PROSITE" id="PS50404"/>
    </source>
</evidence>
<dbReference type="GO" id="GO:0004364">
    <property type="term" value="F:glutathione transferase activity"/>
    <property type="evidence" value="ECO:0007669"/>
    <property type="project" value="UniProtKB-EC"/>
</dbReference>
<evidence type="ECO:0000313" key="7">
    <source>
        <dbReference type="EMBL" id="BAN20506.1"/>
    </source>
</evidence>
<dbReference type="SFLD" id="SFLDG01205">
    <property type="entry name" value="AMPS.1"/>
    <property type="match status" value="1"/>
</dbReference>
<dbReference type="PROSITE" id="PS50405">
    <property type="entry name" value="GST_CTER"/>
    <property type="match status" value="1"/>
</dbReference>
<dbReference type="InterPro" id="IPR036249">
    <property type="entry name" value="Thioredoxin-like_sf"/>
</dbReference>
<dbReference type="SUPFAM" id="SSF47616">
    <property type="entry name" value="GST C-terminal domain-like"/>
    <property type="match status" value="1"/>
</dbReference>
<dbReference type="GO" id="GO:0006749">
    <property type="term" value="P:glutathione metabolic process"/>
    <property type="evidence" value="ECO:0007669"/>
    <property type="project" value="TreeGrafter"/>
</dbReference>
<protein>
    <recommendedName>
        <fullName evidence="1">glutathione transferase</fullName>
        <ecNumber evidence="1">2.5.1.18</ecNumber>
    </recommendedName>
</protein>
<proteinExistence type="evidence at transcript level"/>
<evidence type="ECO:0000256" key="3">
    <source>
        <dbReference type="ARBA" id="ARBA00038317"/>
    </source>
</evidence>
<dbReference type="PANTHER" id="PTHR11571">
    <property type="entry name" value="GLUTATHIONE S-TRANSFERASE"/>
    <property type="match status" value="1"/>
</dbReference>
<dbReference type="SFLD" id="SFLDG00363">
    <property type="entry name" value="AMPS_(cytGST):_Alpha-__Mu-__Pi"/>
    <property type="match status" value="1"/>
</dbReference>
<feature type="domain" description="GST C-terminal" evidence="6">
    <location>
        <begin position="81"/>
        <end position="198"/>
    </location>
</feature>
<keyword evidence="2 7" id="KW-0808">Transferase</keyword>
<evidence type="ECO:0000256" key="2">
    <source>
        <dbReference type="ARBA" id="ARBA00022679"/>
    </source>
</evidence>
<comment type="catalytic activity">
    <reaction evidence="4">
        <text>RX + glutathione = an S-substituted glutathione + a halide anion + H(+)</text>
        <dbReference type="Rhea" id="RHEA:16437"/>
        <dbReference type="ChEBI" id="CHEBI:15378"/>
        <dbReference type="ChEBI" id="CHEBI:16042"/>
        <dbReference type="ChEBI" id="CHEBI:17792"/>
        <dbReference type="ChEBI" id="CHEBI:57925"/>
        <dbReference type="ChEBI" id="CHEBI:90779"/>
        <dbReference type="EC" id="2.5.1.18"/>
    </reaction>
</comment>
<sequence length="198" mass="22978">MTDYKLTYFDLKGRAEPIRYILSYMGKKFEDDRIPVYKWSQIKDSCPFGKVPVLQIDGQKFHQSAAICRYLAIEAGLAGKTLLENFEIDQIVGDIDDLIIEVDKTRAEDPVLQDKLKNTFTNETLPFYFQRFDKIIENNNGYLVNGKLSWADLYMAAISESLKSCLRMPKIFENYPHLKGLIEKVHLQPGIQQWNKKT</sequence>
<dbReference type="Gene3D" id="1.20.1050.10">
    <property type="match status" value="1"/>
</dbReference>
<dbReference type="InterPro" id="IPR040079">
    <property type="entry name" value="Glutathione_S-Trfase"/>
</dbReference>
<dbReference type="PANTHER" id="PTHR11571:SF224">
    <property type="entry name" value="HEMATOPOIETIC PROSTAGLANDIN D SYNTHASE"/>
    <property type="match status" value="1"/>
</dbReference>
<dbReference type="FunFam" id="3.40.30.10:FF:000035">
    <property type="entry name" value="hematopoietic prostaglandin D synthase"/>
    <property type="match status" value="1"/>
</dbReference>
<feature type="domain" description="GST N-terminal" evidence="5">
    <location>
        <begin position="2"/>
        <end position="79"/>
    </location>
</feature>
<reference evidence="7" key="1">
    <citation type="journal article" date="2013" name="PLoS ONE">
        <title>Gene expression in gut symbiotic organ of stinkbug affected by extracellular bacterial symbiont.</title>
        <authorList>
            <person name="Futahashi R."/>
            <person name="Tanaka K."/>
            <person name="Tanahashi M."/>
            <person name="Nikoh N."/>
            <person name="Kikuchi Y."/>
            <person name="Lee B.L."/>
            <person name="Fukatsu T."/>
        </authorList>
    </citation>
    <scope>NUCLEOTIDE SEQUENCE</scope>
    <source>
        <tissue evidence="7">Midgut</tissue>
    </source>
</reference>
<dbReference type="EC" id="2.5.1.18" evidence="1"/>
<evidence type="ECO:0000256" key="1">
    <source>
        <dbReference type="ARBA" id="ARBA00012452"/>
    </source>
</evidence>
<dbReference type="PROSITE" id="PS50404">
    <property type="entry name" value="GST_NTER"/>
    <property type="match status" value="1"/>
</dbReference>
<dbReference type="Pfam" id="PF02798">
    <property type="entry name" value="GST_N"/>
    <property type="match status" value="1"/>
</dbReference>
<dbReference type="Pfam" id="PF14497">
    <property type="entry name" value="GST_C_3"/>
    <property type="match status" value="1"/>
</dbReference>
<dbReference type="InterPro" id="IPR004046">
    <property type="entry name" value="GST_C"/>
</dbReference>
<name>R4WNQ3_RIPPE</name>
<dbReference type="GO" id="GO:0004602">
    <property type="term" value="F:glutathione peroxidase activity"/>
    <property type="evidence" value="ECO:0007669"/>
    <property type="project" value="UniProtKB-ARBA"/>
</dbReference>
<dbReference type="FunFam" id="1.20.1050.10:FF:000030">
    <property type="entry name" value="Glutathione S-transferase S1"/>
    <property type="match status" value="1"/>
</dbReference>
<dbReference type="EMBL" id="AK417291">
    <property type="protein sequence ID" value="BAN20506.1"/>
    <property type="molecule type" value="mRNA"/>
</dbReference>
<comment type="similarity">
    <text evidence="3">Belongs to the GST superfamily. Sigma family.</text>
</comment>
<dbReference type="AlphaFoldDB" id="R4WNQ3"/>
<accession>R4WNQ3</accession>
<dbReference type="CDD" id="cd03039">
    <property type="entry name" value="GST_N_Sigma_like"/>
    <property type="match status" value="1"/>
</dbReference>
<organism evidence="7">
    <name type="scientific">Riptortus pedestris</name>
    <name type="common">Bean bug</name>
    <dbReference type="NCBI Taxonomy" id="329032"/>
    <lineage>
        <taxon>Eukaryota</taxon>
        <taxon>Metazoa</taxon>
        <taxon>Ecdysozoa</taxon>
        <taxon>Arthropoda</taxon>
        <taxon>Hexapoda</taxon>
        <taxon>Insecta</taxon>
        <taxon>Pterygota</taxon>
        <taxon>Neoptera</taxon>
        <taxon>Paraneoptera</taxon>
        <taxon>Hemiptera</taxon>
        <taxon>Heteroptera</taxon>
        <taxon>Panheteroptera</taxon>
        <taxon>Pentatomomorpha</taxon>
        <taxon>Coreoidea</taxon>
        <taxon>Alydidae</taxon>
        <taxon>Riptortus</taxon>
    </lineage>
</organism>
<dbReference type="InterPro" id="IPR050213">
    <property type="entry name" value="GST_superfamily"/>
</dbReference>
<evidence type="ECO:0000256" key="4">
    <source>
        <dbReference type="ARBA" id="ARBA00047960"/>
    </source>
</evidence>
<dbReference type="InterPro" id="IPR010987">
    <property type="entry name" value="Glutathione-S-Trfase_C-like"/>
</dbReference>
<dbReference type="SFLD" id="SFLDS00019">
    <property type="entry name" value="Glutathione_Transferase_(cytos"/>
    <property type="match status" value="1"/>
</dbReference>
<dbReference type="InterPro" id="IPR004045">
    <property type="entry name" value="Glutathione_S-Trfase_N"/>
</dbReference>
<evidence type="ECO:0000259" key="6">
    <source>
        <dbReference type="PROSITE" id="PS50405"/>
    </source>
</evidence>